<evidence type="ECO:0000256" key="1">
    <source>
        <dbReference type="SAM" id="MobiDB-lite"/>
    </source>
</evidence>
<dbReference type="EMBL" id="JAPCWZ010000004">
    <property type="protein sequence ID" value="KAK8867548.1"/>
    <property type="molecule type" value="Genomic_DNA"/>
</dbReference>
<evidence type="ECO:0000313" key="2">
    <source>
        <dbReference type="EMBL" id="KAK8867548.1"/>
    </source>
</evidence>
<evidence type="ECO:0000313" key="3">
    <source>
        <dbReference type="Proteomes" id="UP001390339"/>
    </source>
</evidence>
<feature type="region of interest" description="Disordered" evidence="1">
    <location>
        <begin position="1"/>
        <end position="34"/>
    </location>
</feature>
<gene>
    <name evidence="2" type="ORF">PGQ11_006126</name>
</gene>
<accession>A0ABR2ISR9</accession>
<name>A0ABR2ISR9_9PEZI</name>
<proteinExistence type="predicted"/>
<organism evidence="2 3">
    <name type="scientific">Apiospora arundinis</name>
    <dbReference type="NCBI Taxonomy" id="335852"/>
    <lineage>
        <taxon>Eukaryota</taxon>
        <taxon>Fungi</taxon>
        <taxon>Dikarya</taxon>
        <taxon>Ascomycota</taxon>
        <taxon>Pezizomycotina</taxon>
        <taxon>Sordariomycetes</taxon>
        <taxon>Xylariomycetidae</taxon>
        <taxon>Amphisphaeriales</taxon>
        <taxon>Apiosporaceae</taxon>
        <taxon>Apiospora</taxon>
    </lineage>
</organism>
<sequence length="158" mass="17762">MRHRAWQPRPEASPRKPNQDREKEEEEDQRIQEVNIDKNINKLHDHIADLEKPDVSGVFGRPDGDEGNLGFCGPFPGEHEVAIPLIEAQLERPTFRKASLRLEMLCSTLEEVSGGGGGWLQPPETELLERMKQVSVLTINQMAGIHTLINIAPLGWVS</sequence>
<dbReference type="Proteomes" id="UP001390339">
    <property type="component" value="Unassembled WGS sequence"/>
</dbReference>
<protein>
    <submittedName>
        <fullName evidence="2">Adenylate cyclase</fullName>
    </submittedName>
</protein>
<feature type="compositionally biased region" description="Basic and acidic residues" evidence="1">
    <location>
        <begin position="12"/>
        <end position="22"/>
    </location>
</feature>
<comment type="caution">
    <text evidence="2">The sequence shown here is derived from an EMBL/GenBank/DDBJ whole genome shotgun (WGS) entry which is preliminary data.</text>
</comment>
<keyword evidence="3" id="KW-1185">Reference proteome</keyword>
<reference evidence="2 3" key="1">
    <citation type="journal article" date="2024" name="IMA Fungus">
        <title>Apiospora arundinis, a panoply of carbohydrate-active enzymes and secondary metabolites.</title>
        <authorList>
            <person name="Sorensen T."/>
            <person name="Petersen C."/>
            <person name="Muurmann A.T."/>
            <person name="Christiansen J.V."/>
            <person name="Brundto M.L."/>
            <person name="Overgaard C.K."/>
            <person name="Boysen A.T."/>
            <person name="Wollenberg R.D."/>
            <person name="Larsen T.O."/>
            <person name="Sorensen J.L."/>
            <person name="Nielsen K.L."/>
            <person name="Sondergaard T.E."/>
        </authorList>
    </citation>
    <scope>NUCLEOTIDE SEQUENCE [LARGE SCALE GENOMIC DNA]</scope>
    <source>
        <strain evidence="2 3">AAU 773</strain>
    </source>
</reference>